<evidence type="ECO:0000313" key="3">
    <source>
        <dbReference type="Proteomes" id="UP000011116"/>
    </source>
</evidence>
<sequence>MRCPLICNWAVEFHLPHRVMHQFGLFQPHPPEWVDIDTQLHTLDRRRQRKIKDWHKHHKNYVTMFEQSVQAATSTQGTQPRKHCPLAFNNYVRWFQESTRVEICPPAYEEDILEEPTKYDALAHDEYNRLIREGYQTSFAPVLSFVRKEIKKQADETEAILDKTPRGKKNLHFDFS</sequence>
<name>A0A8I6X0T6_HORVV</name>
<dbReference type="PANTHER" id="PTHR46033">
    <property type="entry name" value="PROTEIN MAIN-LIKE 2"/>
    <property type="match status" value="1"/>
</dbReference>
<reference evidence="2" key="2">
    <citation type="submission" date="2020-10" db="EMBL/GenBank/DDBJ databases">
        <authorList>
            <person name="Scholz U."/>
            <person name="Mascher M."/>
            <person name="Fiebig A."/>
        </authorList>
    </citation>
    <scope>NUCLEOTIDE SEQUENCE [LARGE SCALE GENOMIC DNA]</scope>
    <source>
        <strain evidence="2">cv. Morex</strain>
    </source>
</reference>
<feature type="domain" description="Aminotransferase-like plant mobile" evidence="1">
    <location>
        <begin position="2"/>
        <end position="95"/>
    </location>
</feature>
<reference evidence="3" key="1">
    <citation type="journal article" date="2012" name="Nature">
        <title>A physical, genetic and functional sequence assembly of the barley genome.</title>
        <authorList>
            <consortium name="The International Barley Genome Sequencing Consortium"/>
            <person name="Mayer K.F."/>
            <person name="Waugh R."/>
            <person name="Brown J.W."/>
            <person name="Schulman A."/>
            <person name="Langridge P."/>
            <person name="Platzer M."/>
            <person name="Fincher G.B."/>
            <person name="Muehlbauer G.J."/>
            <person name="Sato K."/>
            <person name="Close T.J."/>
            <person name="Wise R.P."/>
            <person name="Stein N."/>
        </authorList>
    </citation>
    <scope>NUCLEOTIDE SEQUENCE [LARGE SCALE GENOMIC DNA]</scope>
    <source>
        <strain evidence="3">cv. Morex</strain>
    </source>
</reference>
<dbReference type="Proteomes" id="UP000011116">
    <property type="component" value="Chromosome 1H"/>
</dbReference>
<dbReference type="PANTHER" id="PTHR46033:SF87">
    <property type="entry name" value="AMINOTRANSFERASE-LIKE PLANT MOBILE DOMAIN-CONTAINING PROTEIN"/>
    <property type="match status" value="1"/>
</dbReference>
<keyword evidence="3" id="KW-1185">Reference proteome</keyword>
<dbReference type="Pfam" id="PF10536">
    <property type="entry name" value="PMD"/>
    <property type="match status" value="1"/>
</dbReference>
<proteinExistence type="predicted"/>
<dbReference type="AlphaFoldDB" id="A0A8I6X0T6"/>
<organism evidence="2 3">
    <name type="scientific">Hordeum vulgare subsp. vulgare</name>
    <name type="common">Domesticated barley</name>
    <dbReference type="NCBI Taxonomy" id="112509"/>
    <lineage>
        <taxon>Eukaryota</taxon>
        <taxon>Viridiplantae</taxon>
        <taxon>Streptophyta</taxon>
        <taxon>Embryophyta</taxon>
        <taxon>Tracheophyta</taxon>
        <taxon>Spermatophyta</taxon>
        <taxon>Magnoliopsida</taxon>
        <taxon>Liliopsida</taxon>
        <taxon>Poales</taxon>
        <taxon>Poaceae</taxon>
        <taxon>BOP clade</taxon>
        <taxon>Pooideae</taxon>
        <taxon>Triticodae</taxon>
        <taxon>Triticeae</taxon>
        <taxon>Hordeinae</taxon>
        <taxon>Hordeum</taxon>
    </lineage>
</organism>
<dbReference type="InterPro" id="IPR019557">
    <property type="entry name" value="AminoTfrase-like_pln_mobile"/>
</dbReference>
<evidence type="ECO:0000259" key="1">
    <source>
        <dbReference type="Pfam" id="PF10536"/>
    </source>
</evidence>
<protein>
    <recommendedName>
        <fullName evidence="1">Aminotransferase-like plant mobile domain-containing protein</fullName>
    </recommendedName>
</protein>
<dbReference type="Gramene" id="HORVU.MOREX.r3.1HG0024310.1">
    <property type="protein sequence ID" value="HORVU.MOREX.r3.1HG0024310.1"/>
    <property type="gene ID" value="HORVU.MOREX.r3.1HG0024310"/>
</dbReference>
<accession>A0A8I6X0T6</accession>
<evidence type="ECO:0000313" key="2">
    <source>
        <dbReference type="EnsemblPlants" id="HORVU.MOREX.r3.1HG0024310.1"/>
    </source>
</evidence>
<dbReference type="GO" id="GO:0010073">
    <property type="term" value="P:meristem maintenance"/>
    <property type="evidence" value="ECO:0007669"/>
    <property type="project" value="InterPro"/>
</dbReference>
<dbReference type="EnsemblPlants" id="HORVU.MOREX.r3.1HG0024310.1">
    <property type="protein sequence ID" value="HORVU.MOREX.r3.1HG0024310.1"/>
    <property type="gene ID" value="HORVU.MOREX.r3.1HG0024310"/>
</dbReference>
<reference evidence="2" key="3">
    <citation type="submission" date="2022-01" db="UniProtKB">
        <authorList>
            <consortium name="EnsemblPlants"/>
        </authorList>
    </citation>
    <scope>IDENTIFICATION</scope>
    <source>
        <strain evidence="2">subsp. vulgare</strain>
    </source>
</reference>
<dbReference type="InterPro" id="IPR044824">
    <property type="entry name" value="MAIN-like"/>
</dbReference>